<dbReference type="AlphaFoldDB" id="A0A9K3KHQ3"/>
<evidence type="ECO:0000313" key="2">
    <source>
        <dbReference type="Proteomes" id="UP000693970"/>
    </source>
</evidence>
<keyword evidence="2" id="KW-1185">Reference proteome</keyword>
<evidence type="ECO:0000313" key="1">
    <source>
        <dbReference type="EMBL" id="KAG7343611.1"/>
    </source>
</evidence>
<reference evidence="1" key="2">
    <citation type="submission" date="2021-04" db="EMBL/GenBank/DDBJ databases">
        <authorList>
            <person name="Podell S."/>
        </authorList>
    </citation>
    <scope>NUCLEOTIDE SEQUENCE</scope>
    <source>
        <strain evidence="1">Hildebrandi</strain>
    </source>
</reference>
<name>A0A9K3KHQ3_9STRA</name>
<organism evidence="1 2">
    <name type="scientific">Nitzschia inconspicua</name>
    <dbReference type="NCBI Taxonomy" id="303405"/>
    <lineage>
        <taxon>Eukaryota</taxon>
        <taxon>Sar</taxon>
        <taxon>Stramenopiles</taxon>
        <taxon>Ochrophyta</taxon>
        <taxon>Bacillariophyta</taxon>
        <taxon>Bacillariophyceae</taxon>
        <taxon>Bacillariophycidae</taxon>
        <taxon>Bacillariales</taxon>
        <taxon>Bacillariaceae</taxon>
        <taxon>Nitzschia</taxon>
    </lineage>
</organism>
<accession>A0A9K3KHQ3</accession>
<gene>
    <name evidence="1" type="ORF">IV203_021619</name>
</gene>
<dbReference type="EMBL" id="JAGRRH010000023">
    <property type="protein sequence ID" value="KAG7343611.1"/>
    <property type="molecule type" value="Genomic_DNA"/>
</dbReference>
<comment type="caution">
    <text evidence="1">The sequence shown here is derived from an EMBL/GenBank/DDBJ whole genome shotgun (WGS) entry which is preliminary data.</text>
</comment>
<reference evidence="1" key="1">
    <citation type="journal article" date="2021" name="Sci. Rep.">
        <title>Diploid genomic architecture of Nitzschia inconspicua, an elite biomass production diatom.</title>
        <authorList>
            <person name="Oliver A."/>
            <person name="Podell S."/>
            <person name="Pinowska A."/>
            <person name="Traller J.C."/>
            <person name="Smith S.R."/>
            <person name="McClure R."/>
            <person name="Beliaev A."/>
            <person name="Bohutskyi P."/>
            <person name="Hill E.A."/>
            <person name="Rabines A."/>
            <person name="Zheng H."/>
            <person name="Allen L.Z."/>
            <person name="Kuo A."/>
            <person name="Grigoriev I.V."/>
            <person name="Allen A.E."/>
            <person name="Hazlebeck D."/>
            <person name="Allen E.E."/>
        </authorList>
    </citation>
    <scope>NUCLEOTIDE SEQUENCE</scope>
    <source>
        <strain evidence="1">Hildebrandi</strain>
    </source>
</reference>
<dbReference type="Proteomes" id="UP000693970">
    <property type="component" value="Unassembled WGS sequence"/>
</dbReference>
<proteinExistence type="predicted"/>
<protein>
    <submittedName>
        <fullName evidence="1">Uncharacterized protein</fullName>
    </submittedName>
</protein>
<sequence>MYYLTFSMSKNKEQLWMMALFFSHLQWSGLVACVSFSISSTSHGQSDFGNPIAHQLISRKKVTASSAPFL</sequence>